<reference evidence="3" key="1">
    <citation type="submission" date="2009-12" db="EMBL/GenBank/DDBJ databases">
        <title>Complete sequence of Treponema azotonutricium strain ZAS-9.</title>
        <authorList>
            <person name="Tetu S.G."/>
            <person name="Matson E."/>
            <person name="Ren Q."/>
            <person name="Seshadri R."/>
            <person name="Elbourne L."/>
            <person name="Hassan K.A."/>
            <person name="Durkin A."/>
            <person name="Radune D."/>
            <person name="Mohamoud Y."/>
            <person name="Shay R."/>
            <person name="Jin S."/>
            <person name="Zhang X."/>
            <person name="Lucey K."/>
            <person name="Ballor N.R."/>
            <person name="Ottesen E."/>
            <person name="Rosenthal R."/>
            <person name="Allen A."/>
            <person name="Leadbetter J.R."/>
            <person name="Paulsen I.T."/>
        </authorList>
    </citation>
    <scope>NUCLEOTIDE SEQUENCE [LARGE SCALE GENOMIC DNA]</scope>
    <source>
        <strain evidence="3">ATCC BAA-888 / DSM 13862 / ZAS-9</strain>
    </source>
</reference>
<evidence type="ECO:0000313" key="2">
    <source>
        <dbReference type="EMBL" id="AEF81318.1"/>
    </source>
</evidence>
<dbReference type="EMBL" id="CP001841">
    <property type="protein sequence ID" value="AEF81318.1"/>
    <property type="molecule type" value="Genomic_DNA"/>
</dbReference>
<dbReference type="Proteomes" id="UP000009222">
    <property type="component" value="Chromosome"/>
</dbReference>
<organism evidence="2 3">
    <name type="scientific">Leadbettera azotonutricia (strain ATCC BAA-888 / DSM 13862 / ZAS-9)</name>
    <name type="common">Treponema azotonutricium</name>
    <dbReference type="NCBI Taxonomy" id="545695"/>
    <lineage>
        <taxon>Bacteria</taxon>
        <taxon>Pseudomonadati</taxon>
        <taxon>Spirochaetota</taxon>
        <taxon>Spirochaetia</taxon>
        <taxon>Spirochaetales</taxon>
        <taxon>Breznakiellaceae</taxon>
        <taxon>Leadbettera</taxon>
    </lineage>
</organism>
<dbReference type="RefSeq" id="WP_015711577.1">
    <property type="nucleotide sequence ID" value="NC_015577.1"/>
</dbReference>
<dbReference type="InterPro" id="IPR025669">
    <property type="entry name" value="AAA_dom"/>
</dbReference>
<evidence type="ECO:0000259" key="1">
    <source>
        <dbReference type="Pfam" id="PF13614"/>
    </source>
</evidence>
<dbReference type="Pfam" id="PF13614">
    <property type="entry name" value="AAA_31"/>
    <property type="match status" value="1"/>
</dbReference>
<reference evidence="2 3" key="2">
    <citation type="journal article" date="2011" name="ISME J.">
        <title>RNA-seq reveals cooperative metabolic interactions between two termite-gut spirochete species in co-culture.</title>
        <authorList>
            <person name="Rosenthal A.Z."/>
            <person name="Matson E.G."/>
            <person name="Eldar A."/>
            <person name="Leadbetter J.R."/>
        </authorList>
    </citation>
    <scope>NUCLEOTIDE SEQUENCE [LARGE SCALE GENOMIC DNA]</scope>
    <source>
        <strain evidence="3">ATCC BAA-888 / DSM 13862 / ZAS-9</strain>
    </source>
</reference>
<dbReference type="eggNOG" id="COG1192">
    <property type="taxonomic scope" value="Bacteria"/>
</dbReference>
<dbReference type="PANTHER" id="PTHR13696">
    <property type="entry name" value="P-LOOP CONTAINING NUCLEOSIDE TRIPHOSPHATE HYDROLASE"/>
    <property type="match status" value="1"/>
</dbReference>
<protein>
    <submittedName>
        <fullName evidence="2">Sporulation initiation inhibitor protein Soj</fullName>
    </submittedName>
</protein>
<keyword evidence="3" id="KW-1185">Reference proteome</keyword>
<feature type="domain" description="AAA" evidence="1">
    <location>
        <begin position="3"/>
        <end position="173"/>
    </location>
</feature>
<dbReference type="CDD" id="cd02042">
    <property type="entry name" value="ParAB_family"/>
    <property type="match status" value="1"/>
</dbReference>
<dbReference type="Gene3D" id="3.40.50.300">
    <property type="entry name" value="P-loop containing nucleotide triphosphate hydrolases"/>
    <property type="match status" value="1"/>
</dbReference>
<gene>
    <name evidence="2" type="ordered locus">TREAZ_0365</name>
</gene>
<dbReference type="HOGENOM" id="CLU_037612_1_4_12"/>
<dbReference type="KEGG" id="taz:TREAZ_0365"/>
<name>F5YDG3_LEAAZ</name>
<accession>F5YDG3</accession>
<dbReference type="OrthoDB" id="323226at2"/>
<dbReference type="InParanoid" id="F5YDG3"/>
<dbReference type="InterPro" id="IPR027417">
    <property type="entry name" value="P-loop_NTPase"/>
</dbReference>
<dbReference type="AlphaFoldDB" id="F5YDG3"/>
<dbReference type="SUPFAM" id="SSF52540">
    <property type="entry name" value="P-loop containing nucleoside triphosphate hydrolases"/>
    <property type="match status" value="1"/>
</dbReference>
<dbReference type="STRING" id="545695.TREAZ_0365"/>
<sequence length="256" mass="28577">MGKIVVFANQKGGVAKTSTANTFGQAMYYLKKKVLFIDLDPQCNMTHTLQAVNKEGTIMDVLLQEMSISEAIQKVHYGDCLSSTPLLSSADKKINKVGSEFLLREALAEIKDQYDYIVIDTPPALSILTINAFTACEDLIIPSQPDIYSLQGLADFSQTLESVKKYCNQNLKIAGILITRFNHTNISGEFTEKFEKAADKLNTKVFKSRIRECVAIKEAEAICSDIFLEAPKSNAVDDYSSFIREYLEDKNAEEKN</sequence>
<dbReference type="PANTHER" id="PTHR13696:SF99">
    <property type="entry name" value="COBYRINIC ACID AC-DIAMIDE SYNTHASE"/>
    <property type="match status" value="1"/>
</dbReference>
<evidence type="ECO:0000313" key="3">
    <source>
        <dbReference type="Proteomes" id="UP000009222"/>
    </source>
</evidence>
<dbReference type="InterPro" id="IPR050678">
    <property type="entry name" value="DNA_Partitioning_ATPase"/>
</dbReference>
<proteinExistence type="predicted"/>